<sequence>MASTCTEWDWWKASPESPNSKPLKLFRKLPARAQGALFRMMQRWISGDLRPDGGDCKSLGNGVYYFRYRDGNNQYRVYFKMVGTTALGLHAIYKNKQRIPQEVMDVVMERASSGTART</sequence>
<reference evidence="1 2" key="1">
    <citation type="journal article" date="2008" name="Int. J. Syst. Evol. Microbiol.">
        <title>Tessaracoccus flavescens sp. nov., isolated from marine sediment.</title>
        <authorList>
            <person name="Lee D.W."/>
            <person name="Lee S.D."/>
        </authorList>
    </citation>
    <scope>NUCLEOTIDE SEQUENCE [LARGE SCALE GENOMIC DNA]</scope>
    <source>
        <strain evidence="1 2">SST-39T</strain>
    </source>
</reference>
<dbReference type="AlphaFoldDB" id="A0A1Q2CXZ7"/>
<dbReference type="KEGG" id="tfa:BW733_09225"/>
<evidence type="ECO:0008006" key="3">
    <source>
        <dbReference type="Google" id="ProtNLM"/>
    </source>
</evidence>
<dbReference type="STRING" id="399497.BW733_09225"/>
<organism evidence="1 2">
    <name type="scientific">Tessaracoccus flavescens</name>
    <dbReference type="NCBI Taxonomy" id="399497"/>
    <lineage>
        <taxon>Bacteria</taxon>
        <taxon>Bacillati</taxon>
        <taxon>Actinomycetota</taxon>
        <taxon>Actinomycetes</taxon>
        <taxon>Propionibacteriales</taxon>
        <taxon>Propionibacteriaceae</taxon>
        <taxon>Tessaracoccus</taxon>
    </lineage>
</organism>
<proteinExistence type="predicted"/>
<dbReference type="Proteomes" id="UP000188235">
    <property type="component" value="Chromosome"/>
</dbReference>
<evidence type="ECO:0000313" key="2">
    <source>
        <dbReference type="Proteomes" id="UP000188235"/>
    </source>
</evidence>
<dbReference type="RefSeq" id="WP_077349849.1">
    <property type="nucleotide sequence ID" value="NZ_CP019607.1"/>
</dbReference>
<protein>
    <recommendedName>
        <fullName evidence="3">Addiction module toxin RelE</fullName>
    </recommendedName>
</protein>
<evidence type="ECO:0000313" key="1">
    <source>
        <dbReference type="EMBL" id="AQP50980.1"/>
    </source>
</evidence>
<accession>A0A1Q2CXZ7</accession>
<dbReference type="Pfam" id="PF05973">
    <property type="entry name" value="Gp49"/>
    <property type="match status" value="1"/>
</dbReference>
<name>A0A1Q2CXZ7_9ACTN</name>
<dbReference type="InterPro" id="IPR009241">
    <property type="entry name" value="HigB-like"/>
</dbReference>
<gene>
    <name evidence="1" type="ORF">BW733_09225</name>
</gene>
<dbReference type="OrthoDB" id="9797093at2"/>
<dbReference type="EMBL" id="CP019607">
    <property type="protein sequence ID" value="AQP50980.1"/>
    <property type="molecule type" value="Genomic_DNA"/>
</dbReference>
<keyword evidence="2" id="KW-1185">Reference proteome</keyword>